<gene>
    <name evidence="1" type="ORF">Tco_1079359</name>
</gene>
<organism evidence="1 2">
    <name type="scientific">Tanacetum coccineum</name>
    <dbReference type="NCBI Taxonomy" id="301880"/>
    <lineage>
        <taxon>Eukaryota</taxon>
        <taxon>Viridiplantae</taxon>
        <taxon>Streptophyta</taxon>
        <taxon>Embryophyta</taxon>
        <taxon>Tracheophyta</taxon>
        <taxon>Spermatophyta</taxon>
        <taxon>Magnoliopsida</taxon>
        <taxon>eudicotyledons</taxon>
        <taxon>Gunneridae</taxon>
        <taxon>Pentapetalae</taxon>
        <taxon>asterids</taxon>
        <taxon>campanulids</taxon>
        <taxon>Asterales</taxon>
        <taxon>Asteraceae</taxon>
        <taxon>Asteroideae</taxon>
        <taxon>Anthemideae</taxon>
        <taxon>Anthemidinae</taxon>
        <taxon>Tanacetum</taxon>
    </lineage>
</organism>
<comment type="caution">
    <text evidence="1">The sequence shown here is derived from an EMBL/GenBank/DDBJ whole genome shotgun (WGS) entry which is preliminary data.</text>
</comment>
<dbReference type="PANTHER" id="PTHR36617:SF15">
    <property type="entry name" value="REVERSE TRANSCRIPTASE ZINC-BINDING DOMAIN-CONTAINING PROTEIN"/>
    <property type="match status" value="1"/>
</dbReference>
<keyword evidence="2" id="KW-1185">Reference proteome</keyword>
<name>A0ABQ5HSG9_9ASTR</name>
<dbReference type="Proteomes" id="UP001151760">
    <property type="component" value="Unassembled WGS sequence"/>
</dbReference>
<sequence>MLQLGIEFVSSFVGEVGYGNDIRFWIVKWVGEVKLCDRFPRLYSKECRVRDKGNWIDNTWCWEWDWVRNLRGRVCKDFEELQVLLQNVVIKLDCRDRWRVPFVRVRVGVGSHSRFCSNWSASGLFQVQGLIGGLGLLYKDCGMIQVCKGTAVMLVSPTDGTEEIANPFMQPDGA</sequence>
<protein>
    <submittedName>
        <fullName evidence="1">Uncharacterized protein</fullName>
    </submittedName>
</protein>
<reference evidence="1" key="1">
    <citation type="journal article" date="2022" name="Int. J. Mol. Sci.">
        <title>Draft Genome of Tanacetum Coccineum: Genomic Comparison of Closely Related Tanacetum-Family Plants.</title>
        <authorList>
            <person name="Yamashiro T."/>
            <person name="Shiraishi A."/>
            <person name="Nakayama K."/>
            <person name="Satake H."/>
        </authorList>
    </citation>
    <scope>NUCLEOTIDE SEQUENCE</scope>
</reference>
<reference evidence="1" key="2">
    <citation type="submission" date="2022-01" db="EMBL/GenBank/DDBJ databases">
        <authorList>
            <person name="Yamashiro T."/>
            <person name="Shiraishi A."/>
            <person name="Satake H."/>
            <person name="Nakayama K."/>
        </authorList>
    </citation>
    <scope>NUCLEOTIDE SEQUENCE</scope>
</reference>
<dbReference type="EMBL" id="BQNB010019929">
    <property type="protein sequence ID" value="GJT90514.1"/>
    <property type="molecule type" value="Genomic_DNA"/>
</dbReference>
<proteinExistence type="predicted"/>
<dbReference type="PANTHER" id="PTHR36617">
    <property type="entry name" value="PROTEIN, PUTATIVE-RELATED"/>
    <property type="match status" value="1"/>
</dbReference>
<evidence type="ECO:0000313" key="2">
    <source>
        <dbReference type="Proteomes" id="UP001151760"/>
    </source>
</evidence>
<evidence type="ECO:0000313" key="1">
    <source>
        <dbReference type="EMBL" id="GJT90514.1"/>
    </source>
</evidence>
<accession>A0ABQ5HSG9</accession>